<accession>A0A9P6A2R9</accession>
<dbReference type="InterPro" id="IPR008266">
    <property type="entry name" value="Tyr_kinase_AS"/>
</dbReference>
<reference evidence="2" key="1">
    <citation type="submission" date="2020-11" db="EMBL/GenBank/DDBJ databases">
        <authorList>
            <consortium name="DOE Joint Genome Institute"/>
            <person name="Ahrendt S."/>
            <person name="Riley R."/>
            <person name="Andreopoulos W."/>
            <person name="Labutti K."/>
            <person name="Pangilinan J."/>
            <person name="Ruiz-Duenas F.J."/>
            <person name="Barrasa J.M."/>
            <person name="Sanchez-Garcia M."/>
            <person name="Camarero S."/>
            <person name="Miyauchi S."/>
            <person name="Serrano A."/>
            <person name="Linde D."/>
            <person name="Babiker R."/>
            <person name="Drula E."/>
            <person name="Ayuso-Fernandez I."/>
            <person name="Pacheco R."/>
            <person name="Padilla G."/>
            <person name="Ferreira P."/>
            <person name="Barriuso J."/>
            <person name="Kellner H."/>
            <person name="Castanera R."/>
            <person name="Alfaro M."/>
            <person name="Ramirez L."/>
            <person name="Pisabarro A.G."/>
            <person name="Kuo A."/>
            <person name="Tritt A."/>
            <person name="Lipzen A."/>
            <person name="He G."/>
            <person name="Yan M."/>
            <person name="Ng V."/>
            <person name="Cullen D."/>
            <person name="Martin F."/>
            <person name="Rosso M.-N."/>
            <person name="Henrissat B."/>
            <person name="Hibbett D."/>
            <person name="Martinez A.T."/>
            <person name="Grigoriev I.V."/>
        </authorList>
    </citation>
    <scope>NUCLEOTIDE SEQUENCE</scope>
    <source>
        <strain evidence="2">ATCC 90797</strain>
    </source>
</reference>
<organism evidence="2 3">
    <name type="scientific">Pleurotus eryngii</name>
    <name type="common">Boletus of the steppes</name>
    <dbReference type="NCBI Taxonomy" id="5323"/>
    <lineage>
        <taxon>Eukaryota</taxon>
        <taxon>Fungi</taxon>
        <taxon>Dikarya</taxon>
        <taxon>Basidiomycota</taxon>
        <taxon>Agaricomycotina</taxon>
        <taxon>Agaricomycetes</taxon>
        <taxon>Agaricomycetidae</taxon>
        <taxon>Agaricales</taxon>
        <taxon>Pleurotineae</taxon>
        <taxon>Pleurotaceae</taxon>
        <taxon>Pleurotus</taxon>
    </lineage>
</organism>
<sequence>MGHPLDETLGPQKLARALQHAAMGHCALFTQGHYLHRDVSNGNIIVLDEPVTRRIPDLLTPVIQSQDCVAFLIDGDMAKRWSSAEQSSHRSVSSCPSRL</sequence>
<evidence type="ECO:0000313" key="2">
    <source>
        <dbReference type="EMBL" id="KAF9497788.1"/>
    </source>
</evidence>
<dbReference type="AlphaFoldDB" id="A0A9P6A2R9"/>
<protein>
    <recommendedName>
        <fullName evidence="1">Fungal-type protein kinase domain-containing protein</fullName>
    </recommendedName>
</protein>
<dbReference type="GO" id="GO:0004672">
    <property type="term" value="F:protein kinase activity"/>
    <property type="evidence" value="ECO:0007669"/>
    <property type="project" value="InterPro"/>
</dbReference>
<dbReference type="EMBL" id="MU154541">
    <property type="protein sequence ID" value="KAF9497788.1"/>
    <property type="molecule type" value="Genomic_DNA"/>
</dbReference>
<dbReference type="OrthoDB" id="5584477at2759"/>
<evidence type="ECO:0000259" key="1">
    <source>
        <dbReference type="Pfam" id="PF17667"/>
    </source>
</evidence>
<keyword evidence="3" id="KW-1185">Reference proteome</keyword>
<dbReference type="Proteomes" id="UP000807025">
    <property type="component" value="Unassembled WGS sequence"/>
</dbReference>
<feature type="domain" description="Fungal-type protein kinase" evidence="1">
    <location>
        <begin position="1"/>
        <end position="88"/>
    </location>
</feature>
<dbReference type="InterPro" id="IPR040976">
    <property type="entry name" value="Pkinase_fungal"/>
</dbReference>
<name>A0A9P6A2R9_PLEER</name>
<gene>
    <name evidence="2" type="ORF">BDN71DRAFT_1444180</name>
</gene>
<comment type="caution">
    <text evidence="2">The sequence shown here is derived from an EMBL/GenBank/DDBJ whole genome shotgun (WGS) entry which is preliminary data.</text>
</comment>
<dbReference type="PROSITE" id="PS00109">
    <property type="entry name" value="PROTEIN_KINASE_TYR"/>
    <property type="match status" value="1"/>
</dbReference>
<evidence type="ECO:0000313" key="3">
    <source>
        <dbReference type="Proteomes" id="UP000807025"/>
    </source>
</evidence>
<dbReference type="Pfam" id="PF17667">
    <property type="entry name" value="Pkinase_fungal"/>
    <property type="match status" value="1"/>
</dbReference>
<proteinExistence type="predicted"/>